<gene>
    <name evidence="13" type="ORF">LY89DRAFT_149451</name>
</gene>
<feature type="region of interest" description="Disordered" evidence="10">
    <location>
        <begin position="538"/>
        <end position="575"/>
    </location>
</feature>
<dbReference type="Gene3D" id="1.20.58.1040">
    <property type="match status" value="1"/>
</dbReference>
<keyword evidence="11" id="KW-0812">Transmembrane</keyword>
<keyword evidence="6" id="KW-1015">Disulfide bond</keyword>
<keyword evidence="9" id="KW-0808">Transferase</keyword>
<dbReference type="Proteomes" id="UP000070700">
    <property type="component" value="Unassembled WGS sequence"/>
</dbReference>
<dbReference type="GO" id="GO:0005886">
    <property type="term" value="C:plasma membrane"/>
    <property type="evidence" value="ECO:0007669"/>
    <property type="project" value="UniProtKB-SubCell"/>
</dbReference>
<name>A0A194X227_MOLSC</name>
<proteinExistence type="inferred from homology"/>
<keyword evidence="8 9" id="KW-0449">Lipoprotein</keyword>
<feature type="domain" description="X8" evidence="12">
    <location>
        <begin position="371"/>
        <end position="457"/>
    </location>
</feature>
<evidence type="ECO:0000256" key="11">
    <source>
        <dbReference type="SAM" id="Phobius"/>
    </source>
</evidence>
<dbReference type="Gene3D" id="3.20.20.80">
    <property type="entry name" value="Glycosidases"/>
    <property type="match status" value="1"/>
</dbReference>
<feature type="region of interest" description="Disordered" evidence="10">
    <location>
        <begin position="628"/>
        <end position="651"/>
    </location>
</feature>
<dbReference type="SMART" id="SM00768">
    <property type="entry name" value="X8"/>
    <property type="match status" value="1"/>
</dbReference>
<dbReference type="PANTHER" id="PTHR31468:SF2">
    <property type="entry name" value="1,3-BETA-GLUCANOSYLTRANSFERASE GAS1"/>
    <property type="match status" value="1"/>
</dbReference>
<dbReference type="EMBL" id="KQ947421">
    <property type="protein sequence ID" value="KUJ13897.1"/>
    <property type="molecule type" value="Genomic_DNA"/>
</dbReference>
<dbReference type="PANTHER" id="PTHR31468">
    <property type="entry name" value="1,3-BETA-GLUCANOSYLTRANSFERASE GAS1"/>
    <property type="match status" value="1"/>
</dbReference>
<reference evidence="13 14" key="1">
    <citation type="submission" date="2015-10" db="EMBL/GenBank/DDBJ databases">
        <title>Full genome of DAOMC 229536 Phialocephala scopiformis, a fungal endophyte of spruce producing the potent anti-insectan compound rugulosin.</title>
        <authorList>
            <consortium name="DOE Joint Genome Institute"/>
            <person name="Walker A.K."/>
            <person name="Frasz S.L."/>
            <person name="Seifert K.A."/>
            <person name="Miller J.D."/>
            <person name="Mondo S.J."/>
            <person name="Labutti K."/>
            <person name="Lipzen A."/>
            <person name="Dockter R."/>
            <person name="Kennedy M."/>
            <person name="Grigoriev I.V."/>
            <person name="Spatafora J.W."/>
        </authorList>
    </citation>
    <scope>NUCLEOTIDE SEQUENCE [LARGE SCALE GENOMIC DNA]</scope>
    <source>
        <strain evidence="13 14">CBS 120377</strain>
    </source>
</reference>
<dbReference type="STRING" id="149040.A0A194X227"/>
<evidence type="ECO:0000256" key="9">
    <source>
        <dbReference type="RuleBase" id="RU361209"/>
    </source>
</evidence>
<feature type="compositionally biased region" description="Polar residues" evidence="10">
    <location>
        <begin position="541"/>
        <end position="553"/>
    </location>
</feature>
<feature type="transmembrane region" description="Helical" evidence="11">
    <location>
        <begin position="506"/>
        <end position="531"/>
    </location>
</feature>
<keyword evidence="5 9" id="KW-0472">Membrane</keyword>
<dbReference type="InterPro" id="IPR004886">
    <property type="entry name" value="Glucanosyltransferase"/>
</dbReference>
<sequence length="680" mass="73188">MALGLRSLLGGVVIFLAALVSATVDPVVIKGSHFFYQTNGSEFFIRGITYQPPSNSTPIDPLSVSLNCMRDIQFLSDLTTNVIRVSYIDSASDHSACMTALQTAGIYVLVDLPGTATINSTNPEWNLDIYGAWVQTIDAMAGFTNVLGFFAGDNVVTNSSNSPAAAFVKAAVRDLKSYIATKGYRPIPVGYEMSASDNYDVASLYMTCTNSSQSIDFLGISDFNWCTNNTYVNSGYENIINQYATYTVPVFFAEYGCKDVATVPREFDEVAYIYGTQMTNVISGGIVYEYFQDDENKGLVSIVSNSVVSPLPDFTSYSSQIAKITPSSTFASNYTVTNTITQSCPTTAFSASPTLPPIVNKDVCSCMVNSLQCVARSPLNSSTTTSLLEGICGTNSINCPALHGDGSTGIYGSYSMCNVTERLSWALDMKYQDNLVGCTDDPDATTQETDESYDCENVYEQAGAVGTGTITSFPTLTTATNIGYPSDSLTPSYYYGDDSNSLSGGAIAGIAIGSILGVAAIASGCAWFFCLRRRGFKRQNSESSNGNPRNSTPADHLFPPRNMRGGSASVISDDSRDMSELPQFDGSYIGQSSTQWSRTELHSIQSEVPAGYRSIIERDAAISEMHTPVSRGSDLEHPSPVIPPSPMGSEKELPAFRTRMEDKSLPSMKLLSPMIKVSPV</sequence>
<organism evidence="13 14">
    <name type="scientific">Mollisia scopiformis</name>
    <name type="common">Conifer needle endophyte fungus</name>
    <name type="synonym">Phialocephala scopiformis</name>
    <dbReference type="NCBI Taxonomy" id="149040"/>
    <lineage>
        <taxon>Eukaryota</taxon>
        <taxon>Fungi</taxon>
        <taxon>Dikarya</taxon>
        <taxon>Ascomycota</taxon>
        <taxon>Pezizomycotina</taxon>
        <taxon>Leotiomycetes</taxon>
        <taxon>Helotiales</taxon>
        <taxon>Mollisiaceae</taxon>
        <taxon>Mollisia</taxon>
    </lineage>
</organism>
<comment type="function">
    <text evidence="9">Splits internally a 1,3-beta-glucan molecule and transfers the newly generated reducing end (the donor) to the non-reducing end of another 1,3-beta-glucan molecule (the acceptor) forming a 1,3-beta linkage, resulting in the elongation of 1,3-beta-glucan chains in the cell wall.</text>
</comment>
<dbReference type="Pfam" id="PF07983">
    <property type="entry name" value="X8"/>
    <property type="match status" value="1"/>
</dbReference>
<dbReference type="GO" id="GO:0042124">
    <property type="term" value="F:1,3-beta-glucanosyltransferase activity"/>
    <property type="evidence" value="ECO:0007669"/>
    <property type="project" value="TreeGrafter"/>
</dbReference>
<feature type="chain" id="PRO_5008267737" description="1,3-beta-glucanosyltransferase" evidence="9">
    <location>
        <begin position="23"/>
        <end position="680"/>
    </location>
</feature>
<keyword evidence="4 9" id="KW-0732">Signal</keyword>
<evidence type="ECO:0000259" key="12">
    <source>
        <dbReference type="SMART" id="SM00768"/>
    </source>
</evidence>
<keyword evidence="14" id="KW-1185">Reference proteome</keyword>
<feature type="signal peptide" evidence="9">
    <location>
        <begin position="1"/>
        <end position="22"/>
    </location>
</feature>
<evidence type="ECO:0000256" key="7">
    <source>
        <dbReference type="ARBA" id="ARBA00023180"/>
    </source>
</evidence>
<evidence type="ECO:0000256" key="10">
    <source>
        <dbReference type="SAM" id="MobiDB-lite"/>
    </source>
</evidence>
<evidence type="ECO:0000256" key="4">
    <source>
        <dbReference type="ARBA" id="ARBA00022729"/>
    </source>
</evidence>
<keyword evidence="3 9" id="KW-0336">GPI-anchor</keyword>
<dbReference type="InterPro" id="IPR017853">
    <property type="entry name" value="GH"/>
</dbReference>
<evidence type="ECO:0000256" key="6">
    <source>
        <dbReference type="ARBA" id="ARBA00023157"/>
    </source>
</evidence>
<dbReference type="SUPFAM" id="SSF51445">
    <property type="entry name" value="(Trans)glycosidases"/>
    <property type="match status" value="1"/>
</dbReference>
<evidence type="ECO:0000256" key="5">
    <source>
        <dbReference type="ARBA" id="ARBA00023136"/>
    </source>
</evidence>
<dbReference type="GO" id="GO:0031505">
    <property type="term" value="P:fungal-type cell wall organization"/>
    <property type="evidence" value="ECO:0007669"/>
    <property type="project" value="TreeGrafter"/>
</dbReference>
<evidence type="ECO:0000313" key="14">
    <source>
        <dbReference type="Proteomes" id="UP000070700"/>
    </source>
</evidence>
<protein>
    <recommendedName>
        <fullName evidence="9">1,3-beta-glucanosyltransferase</fullName>
        <ecNumber evidence="9">2.4.1.-</ecNumber>
    </recommendedName>
</protein>
<dbReference type="OrthoDB" id="421038at2759"/>
<dbReference type="RefSeq" id="XP_018068252.1">
    <property type="nucleotide sequence ID" value="XM_018205387.1"/>
</dbReference>
<evidence type="ECO:0000256" key="3">
    <source>
        <dbReference type="ARBA" id="ARBA00022622"/>
    </source>
</evidence>
<accession>A0A194X227</accession>
<comment type="similarity">
    <text evidence="2 9">Belongs to the glycosyl hydrolase 72 family.</text>
</comment>
<dbReference type="AlphaFoldDB" id="A0A194X227"/>
<dbReference type="KEGG" id="psco:LY89DRAFT_149451"/>
<keyword evidence="11" id="KW-1133">Transmembrane helix</keyword>
<dbReference type="GO" id="GO:0098552">
    <property type="term" value="C:side of membrane"/>
    <property type="evidence" value="ECO:0007669"/>
    <property type="project" value="UniProtKB-KW"/>
</dbReference>
<dbReference type="InterPro" id="IPR012946">
    <property type="entry name" value="X8"/>
</dbReference>
<dbReference type="GO" id="GO:0071970">
    <property type="term" value="P:fungal-type cell wall (1-&gt;3)-beta-D-glucan biosynthetic process"/>
    <property type="evidence" value="ECO:0007669"/>
    <property type="project" value="TreeGrafter"/>
</dbReference>
<dbReference type="EC" id="2.4.1.-" evidence="9"/>
<dbReference type="GeneID" id="28815113"/>
<comment type="subcellular location">
    <subcellularLocation>
        <location evidence="1 9">Cell membrane</location>
        <topology evidence="1 9">Lipid-anchor</topology>
        <topology evidence="1 9">GPI-anchor</topology>
    </subcellularLocation>
</comment>
<evidence type="ECO:0000313" key="13">
    <source>
        <dbReference type="EMBL" id="KUJ13897.1"/>
    </source>
</evidence>
<dbReference type="InParanoid" id="A0A194X227"/>
<evidence type="ECO:0000256" key="1">
    <source>
        <dbReference type="ARBA" id="ARBA00004609"/>
    </source>
</evidence>
<evidence type="ECO:0000256" key="2">
    <source>
        <dbReference type="ARBA" id="ARBA00007528"/>
    </source>
</evidence>
<evidence type="ECO:0000256" key="8">
    <source>
        <dbReference type="ARBA" id="ARBA00023288"/>
    </source>
</evidence>
<keyword evidence="7" id="KW-0325">Glycoprotein</keyword>
<dbReference type="Pfam" id="PF03198">
    <property type="entry name" value="Glyco_hydro_72"/>
    <property type="match status" value="1"/>
</dbReference>